<protein>
    <submittedName>
        <fullName evidence="9">Uncharacterized protein</fullName>
    </submittedName>
</protein>
<evidence type="ECO:0000256" key="3">
    <source>
        <dbReference type="ARBA" id="ARBA00022968"/>
    </source>
</evidence>
<gene>
    <name evidence="9" type="ORF">CDAUBV1_LOCUS9183</name>
</gene>
<comment type="caution">
    <text evidence="9">The sequence shown here is derived from an EMBL/GenBank/DDBJ whole genome shotgun (WGS) entry which is preliminary data.</text>
</comment>
<keyword evidence="5" id="KW-0333">Golgi apparatus</keyword>
<evidence type="ECO:0000256" key="7">
    <source>
        <dbReference type="ARBA" id="ARBA00023180"/>
    </source>
</evidence>
<dbReference type="PANTHER" id="PTHR12270:SF25">
    <property type="entry name" value="GLYCOSYLTRANSFERASE-LIKE PROTEIN LARGE"/>
    <property type="match status" value="1"/>
</dbReference>
<dbReference type="PANTHER" id="PTHR12270">
    <property type="entry name" value="GLYCOSYLTRANSFERASE-RELATED"/>
    <property type="match status" value="1"/>
</dbReference>
<evidence type="ECO:0000256" key="4">
    <source>
        <dbReference type="ARBA" id="ARBA00022989"/>
    </source>
</evidence>
<evidence type="ECO:0000256" key="5">
    <source>
        <dbReference type="ARBA" id="ARBA00023034"/>
    </source>
</evidence>
<keyword evidence="6 8" id="KW-0472">Membrane</keyword>
<dbReference type="AlphaFoldDB" id="A0AAV2TE22"/>
<evidence type="ECO:0000256" key="1">
    <source>
        <dbReference type="ARBA" id="ARBA00004323"/>
    </source>
</evidence>
<dbReference type="Gene3D" id="3.90.550.10">
    <property type="entry name" value="Spore Coat Polysaccharide Biosynthesis Protein SpsA, Chain A"/>
    <property type="match status" value="1"/>
</dbReference>
<feature type="transmembrane region" description="Helical" evidence="8">
    <location>
        <begin position="17"/>
        <end position="35"/>
    </location>
</feature>
<keyword evidence="3" id="KW-0735">Signal-anchor</keyword>
<accession>A0AAV2TE22</accession>
<dbReference type="GO" id="GO:0000139">
    <property type="term" value="C:Golgi membrane"/>
    <property type="evidence" value="ECO:0007669"/>
    <property type="project" value="UniProtKB-SubCell"/>
</dbReference>
<dbReference type="Pfam" id="PF01501">
    <property type="entry name" value="Glyco_transf_8"/>
    <property type="match status" value="1"/>
</dbReference>
<evidence type="ECO:0000256" key="6">
    <source>
        <dbReference type="ARBA" id="ARBA00023136"/>
    </source>
</evidence>
<dbReference type="EMBL" id="CAXLJL010000245">
    <property type="protein sequence ID" value="CAL5135126.1"/>
    <property type="molecule type" value="Genomic_DNA"/>
</dbReference>
<proteinExistence type="predicted"/>
<dbReference type="InterPro" id="IPR051292">
    <property type="entry name" value="Xyl/GlcA_transferase"/>
</dbReference>
<dbReference type="Proteomes" id="UP001497525">
    <property type="component" value="Unassembled WGS sequence"/>
</dbReference>
<dbReference type="GO" id="GO:0015020">
    <property type="term" value="F:glucuronosyltransferase activity"/>
    <property type="evidence" value="ECO:0007669"/>
    <property type="project" value="TreeGrafter"/>
</dbReference>
<keyword evidence="4 8" id="KW-1133">Transmembrane helix</keyword>
<organism evidence="9 10">
    <name type="scientific">Calicophoron daubneyi</name>
    <name type="common">Rumen fluke</name>
    <name type="synonym">Paramphistomum daubneyi</name>
    <dbReference type="NCBI Taxonomy" id="300641"/>
    <lineage>
        <taxon>Eukaryota</taxon>
        <taxon>Metazoa</taxon>
        <taxon>Spiralia</taxon>
        <taxon>Lophotrochozoa</taxon>
        <taxon>Platyhelminthes</taxon>
        <taxon>Trematoda</taxon>
        <taxon>Digenea</taxon>
        <taxon>Plagiorchiida</taxon>
        <taxon>Pronocephalata</taxon>
        <taxon>Paramphistomoidea</taxon>
        <taxon>Paramphistomidae</taxon>
        <taxon>Calicophoron</taxon>
    </lineage>
</organism>
<evidence type="ECO:0000313" key="10">
    <source>
        <dbReference type="Proteomes" id="UP001497525"/>
    </source>
</evidence>
<evidence type="ECO:0000256" key="8">
    <source>
        <dbReference type="SAM" id="Phobius"/>
    </source>
</evidence>
<dbReference type="GO" id="GO:0042285">
    <property type="term" value="F:xylosyltransferase activity"/>
    <property type="evidence" value="ECO:0007669"/>
    <property type="project" value="TreeGrafter"/>
</dbReference>
<dbReference type="GO" id="GO:0035269">
    <property type="term" value="P:protein O-linked glycosylation via mannose"/>
    <property type="evidence" value="ECO:0007669"/>
    <property type="project" value="TreeGrafter"/>
</dbReference>
<dbReference type="InterPro" id="IPR029044">
    <property type="entry name" value="Nucleotide-diphossugar_trans"/>
</dbReference>
<name>A0AAV2TE22_CALDB</name>
<reference evidence="9" key="1">
    <citation type="submission" date="2024-06" db="EMBL/GenBank/DDBJ databases">
        <authorList>
            <person name="Liu X."/>
            <person name="Lenzi L."/>
            <person name="Haldenby T S."/>
            <person name="Uol C."/>
        </authorList>
    </citation>
    <scope>NUCLEOTIDE SEQUENCE</scope>
</reference>
<dbReference type="SUPFAM" id="SSF53448">
    <property type="entry name" value="Nucleotide-diphospho-sugar transferases"/>
    <property type="match status" value="1"/>
</dbReference>
<evidence type="ECO:0000313" key="9">
    <source>
        <dbReference type="EMBL" id="CAL5135126.1"/>
    </source>
</evidence>
<evidence type="ECO:0000256" key="2">
    <source>
        <dbReference type="ARBA" id="ARBA00022692"/>
    </source>
</evidence>
<keyword evidence="7" id="KW-0325">Glycoprotein</keyword>
<keyword evidence="2 8" id="KW-0812">Transmembrane</keyword>
<dbReference type="InterPro" id="IPR002495">
    <property type="entry name" value="Glyco_trans_8"/>
</dbReference>
<sequence>MQLTVHRLQLPRKLQRALVFGIVLATCCLWIQVFLRKRVVNPIAGNEWSLGTDLGNIIHKYPPINLAIYVREEPNLMQFYTLLKNILYYQGRKKMNTSGCLLSVQTISNRGCPTVKLPPPNPLLLHLVVDEESRLNITRTFNDWKLVNVYVIFYEYKRYKSLVEPYGGSKSIGEAGMMKLLWPEIIKVPTTKIILLDTDMLFNRNITELWNMFDDFKSTQMIGGVFEQTYYRKGLITSPGFPILKSGINTGMLLLHIERMRKMKWSELWRNTTKILLAKATMMSIGDQAVFNQILYRNPTYLYEIPCEWNYVLFGNPNPVRCPIVWMFKLFDKENCLLAATSQTRELRLAGLVHFVSQLKPEELDQPDHQNLRPVSRIKIFSMEEMQRTFKEVYYAFRKLSFKCFL</sequence>
<comment type="subcellular location">
    <subcellularLocation>
        <location evidence="1">Golgi apparatus membrane</location>
        <topology evidence="1">Single-pass type II membrane protein</topology>
    </subcellularLocation>
</comment>